<feature type="non-terminal residue" evidence="1">
    <location>
        <position position="1"/>
    </location>
</feature>
<gene>
    <name evidence="1" type="ORF">DHETER_LOCUS15756</name>
</gene>
<evidence type="ECO:0000313" key="2">
    <source>
        <dbReference type="Proteomes" id="UP000789702"/>
    </source>
</evidence>
<reference evidence="1" key="1">
    <citation type="submission" date="2021-06" db="EMBL/GenBank/DDBJ databases">
        <authorList>
            <person name="Kallberg Y."/>
            <person name="Tangrot J."/>
            <person name="Rosling A."/>
        </authorList>
    </citation>
    <scope>NUCLEOTIDE SEQUENCE</scope>
    <source>
        <strain evidence="1">IL203A</strain>
    </source>
</reference>
<protein>
    <submittedName>
        <fullName evidence="1">3564_t:CDS:1</fullName>
    </submittedName>
</protein>
<comment type="caution">
    <text evidence="1">The sequence shown here is derived from an EMBL/GenBank/DDBJ whole genome shotgun (WGS) entry which is preliminary data.</text>
</comment>
<proteinExistence type="predicted"/>
<organism evidence="1 2">
    <name type="scientific">Dentiscutata heterogama</name>
    <dbReference type="NCBI Taxonomy" id="1316150"/>
    <lineage>
        <taxon>Eukaryota</taxon>
        <taxon>Fungi</taxon>
        <taxon>Fungi incertae sedis</taxon>
        <taxon>Mucoromycota</taxon>
        <taxon>Glomeromycotina</taxon>
        <taxon>Glomeromycetes</taxon>
        <taxon>Diversisporales</taxon>
        <taxon>Gigasporaceae</taxon>
        <taxon>Dentiscutata</taxon>
    </lineage>
</organism>
<evidence type="ECO:0000313" key="1">
    <source>
        <dbReference type="EMBL" id="CAG8769705.1"/>
    </source>
</evidence>
<keyword evidence="2" id="KW-1185">Reference proteome</keyword>
<dbReference type="Proteomes" id="UP000789702">
    <property type="component" value="Unassembled WGS sequence"/>
</dbReference>
<accession>A0ACA9QZ16</accession>
<sequence>DQEVNVFLAIRGVGIEPNSKIESDVKKYGLCSSGSLCIGKRYP</sequence>
<dbReference type="EMBL" id="CAJVPU010056064">
    <property type="protein sequence ID" value="CAG8769705.1"/>
    <property type="molecule type" value="Genomic_DNA"/>
</dbReference>
<name>A0ACA9QZ16_9GLOM</name>